<accession>A0A9Q1F2B9</accession>
<name>A0A9Q1F2B9_SYNKA</name>
<dbReference type="Proteomes" id="UP001152622">
    <property type="component" value="Chromosome 9"/>
</dbReference>
<evidence type="ECO:0000313" key="2">
    <source>
        <dbReference type="EMBL" id="KAJ8349695.1"/>
    </source>
</evidence>
<reference evidence="2" key="1">
    <citation type="journal article" date="2023" name="Science">
        <title>Genome structures resolve the early diversification of teleost fishes.</title>
        <authorList>
            <person name="Parey E."/>
            <person name="Louis A."/>
            <person name="Montfort J."/>
            <person name="Bouchez O."/>
            <person name="Roques C."/>
            <person name="Iampietro C."/>
            <person name="Lluch J."/>
            <person name="Castinel A."/>
            <person name="Donnadieu C."/>
            <person name="Desvignes T."/>
            <person name="Floi Bucao C."/>
            <person name="Jouanno E."/>
            <person name="Wen M."/>
            <person name="Mejri S."/>
            <person name="Dirks R."/>
            <person name="Jansen H."/>
            <person name="Henkel C."/>
            <person name="Chen W.J."/>
            <person name="Zahm M."/>
            <person name="Cabau C."/>
            <person name="Klopp C."/>
            <person name="Thompson A.W."/>
            <person name="Robinson-Rechavi M."/>
            <person name="Braasch I."/>
            <person name="Lecointre G."/>
            <person name="Bobe J."/>
            <person name="Postlethwait J.H."/>
            <person name="Berthelot C."/>
            <person name="Roest Crollius H."/>
            <person name="Guiguen Y."/>
        </authorList>
    </citation>
    <scope>NUCLEOTIDE SEQUENCE</scope>
    <source>
        <strain evidence="2">WJC10195</strain>
    </source>
</reference>
<protein>
    <submittedName>
        <fullName evidence="2">Uncharacterized protein</fullName>
    </submittedName>
</protein>
<comment type="caution">
    <text evidence="2">The sequence shown here is derived from an EMBL/GenBank/DDBJ whole genome shotgun (WGS) entry which is preliminary data.</text>
</comment>
<keyword evidence="3" id="KW-1185">Reference proteome</keyword>
<organism evidence="2 3">
    <name type="scientific">Synaphobranchus kaupii</name>
    <name type="common">Kaup's arrowtooth eel</name>
    <dbReference type="NCBI Taxonomy" id="118154"/>
    <lineage>
        <taxon>Eukaryota</taxon>
        <taxon>Metazoa</taxon>
        <taxon>Chordata</taxon>
        <taxon>Craniata</taxon>
        <taxon>Vertebrata</taxon>
        <taxon>Euteleostomi</taxon>
        <taxon>Actinopterygii</taxon>
        <taxon>Neopterygii</taxon>
        <taxon>Teleostei</taxon>
        <taxon>Anguilliformes</taxon>
        <taxon>Synaphobranchidae</taxon>
        <taxon>Synaphobranchus</taxon>
    </lineage>
</organism>
<dbReference type="AlphaFoldDB" id="A0A9Q1F2B9"/>
<evidence type="ECO:0000313" key="3">
    <source>
        <dbReference type="Proteomes" id="UP001152622"/>
    </source>
</evidence>
<feature type="compositionally biased region" description="Polar residues" evidence="1">
    <location>
        <begin position="75"/>
        <end position="87"/>
    </location>
</feature>
<feature type="region of interest" description="Disordered" evidence="1">
    <location>
        <begin position="70"/>
        <end position="90"/>
    </location>
</feature>
<gene>
    <name evidence="2" type="ORF">SKAU_G00248250</name>
</gene>
<evidence type="ECO:0000256" key="1">
    <source>
        <dbReference type="SAM" id="MobiDB-lite"/>
    </source>
</evidence>
<dbReference type="EMBL" id="JAINUF010000009">
    <property type="protein sequence ID" value="KAJ8349695.1"/>
    <property type="molecule type" value="Genomic_DNA"/>
</dbReference>
<sequence length="156" mass="17769">MCPRRVFNVCFVGHDVKDFPIFAERWLKIFPQRTPSRRPEALQYPSLHGHHVCAFRPLTSRVLGRIRDLSPRSPLPTQHILSPQSPGDTPKPCVAEHISSEALEVVPTKSWEDDKNEACWASYRACPLRNALVRRQVEEDANGEVTFINGIVDVFL</sequence>
<proteinExistence type="predicted"/>